<comment type="caution">
    <text evidence="8">Lacks conserved residue(s) required for the propagation of feature annotation.</text>
</comment>
<proteinExistence type="inferred from homology"/>
<accession>A0A8X8ZR61</accession>
<evidence type="ECO:0000256" key="4">
    <source>
        <dbReference type="ARBA" id="ARBA00022475"/>
    </source>
</evidence>
<keyword evidence="4 8" id="KW-1003">Cell membrane</keyword>
<dbReference type="Proteomes" id="UP000298416">
    <property type="component" value="Unassembled WGS sequence"/>
</dbReference>
<evidence type="ECO:0000256" key="8">
    <source>
        <dbReference type="RuleBase" id="RU361233"/>
    </source>
</evidence>
<organism evidence="10">
    <name type="scientific">Salvia splendens</name>
    <name type="common">Scarlet sage</name>
    <dbReference type="NCBI Taxonomy" id="180675"/>
    <lineage>
        <taxon>Eukaryota</taxon>
        <taxon>Viridiplantae</taxon>
        <taxon>Streptophyta</taxon>
        <taxon>Embryophyta</taxon>
        <taxon>Tracheophyta</taxon>
        <taxon>Spermatophyta</taxon>
        <taxon>Magnoliopsida</taxon>
        <taxon>eudicotyledons</taxon>
        <taxon>Gunneridae</taxon>
        <taxon>Pentapetalae</taxon>
        <taxon>asterids</taxon>
        <taxon>lamiids</taxon>
        <taxon>Lamiales</taxon>
        <taxon>Lamiaceae</taxon>
        <taxon>Nepetoideae</taxon>
        <taxon>Mentheae</taxon>
        <taxon>Salviinae</taxon>
        <taxon>Salvia</taxon>
        <taxon>Salvia subgen. Calosphace</taxon>
        <taxon>core Calosphace</taxon>
    </lineage>
</organism>
<keyword evidence="6 8" id="KW-1133">Transmembrane helix</keyword>
<comment type="subcellular location">
    <subcellularLocation>
        <location evidence="1 8">Cell membrane</location>
        <topology evidence="1 8">Multi-pass membrane protein</topology>
    </subcellularLocation>
</comment>
<dbReference type="AlphaFoldDB" id="A0A8X8ZR61"/>
<evidence type="ECO:0000313" key="10">
    <source>
        <dbReference type="EMBL" id="KAG6413204.1"/>
    </source>
</evidence>
<evidence type="ECO:0000256" key="7">
    <source>
        <dbReference type="ARBA" id="ARBA00023136"/>
    </source>
</evidence>
<feature type="domain" description="Casparian strip membrane protein" evidence="9">
    <location>
        <begin position="6"/>
        <end position="104"/>
    </location>
</feature>
<reference evidence="10" key="1">
    <citation type="submission" date="2018-01" db="EMBL/GenBank/DDBJ databases">
        <authorList>
            <person name="Mao J.F."/>
        </authorList>
    </citation>
    <scope>NUCLEOTIDE SEQUENCE</scope>
    <source>
        <strain evidence="10">Huo1</strain>
        <tissue evidence="10">Leaf</tissue>
    </source>
</reference>
<feature type="transmembrane region" description="Helical" evidence="8">
    <location>
        <begin position="92"/>
        <end position="113"/>
    </location>
</feature>
<dbReference type="GO" id="GO:0005886">
    <property type="term" value="C:plasma membrane"/>
    <property type="evidence" value="ECO:0007669"/>
    <property type="project" value="UniProtKB-SubCell"/>
</dbReference>
<evidence type="ECO:0000256" key="2">
    <source>
        <dbReference type="ARBA" id="ARBA00007651"/>
    </source>
</evidence>
<comment type="similarity">
    <text evidence="2 8">Belongs to the Casparian strip membrane proteins (CASP) family.</text>
</comment>
<dbReference type="NCBIfam" id="TIGR01569">
    <property type="entry name" value="A_tha_TIGR01569"/>
    <property type="match status" value="1"/>
</dbReference>
<evidence type="ECO:0000256" key="3">
    <source>
        <dbReference type="ARBA" id="ARBA00011489"/>
    </source>
</evidence>
<dbReference type="Pfam" id="PF04535">
    <property type="entry name" value="CASP_dom"/>
    <property type="match status" value="1"/>
</dbReference>
<reference evidence="10" key="2">
    <citation type="submission" date="2020-08" db="EMBL/GenBank/DDBJ databases">
        <title>Plant Genome Project.</title>
        <authorList>
            <person name="Zhang R.-G."/>
        </authorList>
    </citation>
    <scope>NUCLEOTIDE SEQUENCE</scope>
    <source>
        <strain evidence="10">Huo1</strain>
        <tissue evidence="10">Leaf</tissue>
    </source>
</reference>
<keyword evidence="11" id="KW-1185">Reference proteome</keyword>
<gene>
    <name evidence="10" type="ORF">SASPL_125911</name>
</gene>
<protein>
    <recommendedName>
        <fullName evidence="8">CASP-like protein</fullName>
    </recommendedName>
</protein>
<dbReference type="PANTHER" id="PTHR36488:SF8">
    <property type="entry name" value="CASP-LIKE PROTEIN 1U1"/>
    <property type="match status" value="1"/>
</dbReference>
<evidence type="ECO:0000256" key="5">
    <source>
        <dbReference type="ARBA" id="ARBA00022692"/>
    </source>
</evidence>
<dbReference type="EMBL" id="PNBA02000009">
    <property type="protein sequence ID" value="KAG6413204.1"/>
    <property type="molecule type" value="Genomic_DNA"/>
</dbReference>
<dbReference type="InterPro" id="IPR006702">
    <property type="entry name" value="CASP_dom"/>
</dbReference>
<keyword evidence="5 8" id="KW-0812">Transmembrane</keyword>
<dbReference type="PANTHER" id="PTHR36488">
    <property type="entry name" value="CASP-LIKE PROTEIN 1U1"/>
    <property type="match status" value="1"/>
</dbReference>
<evidence type="ECO:0000256" key="1">
    <source>
        <dbReference type="ARBA" id="ARBA00004651"/>
    </source>
</evidence>
<evidence type="ECO:0000256" key="6">
    <source>
        <dbReference type="ARBA" id="ARBA00022989"/>
    </source>
</evidence>
<evidence type="ECO:0000313" key="11">
    <source>
        <dbReference type="Proteomes" id="UP000298416"/>
    </source>
</evidence>
<sequence length="121" mass="13321">MTLIYFRFYAFANIVASALSILSLIVVLLMGRKAVHSAHYFGLFLHDLIVTILLMAGLGAAMGIAYVGKYGNSRSGWMPICEHFGKFCNRGVVSSVLGFMGFFVYLFLTIISANQARKIQA</sequence>
<feature type="transmembrane region" description="Helical" evidence="8">
    <location>
        <begin position="6"/>
        <end position="31"/>
    </location>
</feature>
<dbReference type="InterPro" id="IPR044173">
    <property type="entry name" value="CASPL"/>
</dbReference>
<dbReference type="InterPro" id="IPR006459">
    <property type="entry name" value="CASP/CASPL"/>
</dbReference>
<comment type="caution">
    <text evidence="10">The sequence shown here is derived from an EMBL/GenBank/DDBJ whole genome shotgun (WGS) entry which is preliminary data.</text>
</comment>
<keyword evidence="7 8" id="KW-0472">Membrane</keyword>
<feature type="transmembrane region" description="Helical" evidence="8">
    <location>
        <begin position="43"/>
        <end position="68"/>
    </location>
</feature>
<evidence type="ECO:0000259" key="9">
    <source>
        <dbReference type="Pfam" id="PF04535"/>
    </source>
</evidence>
<comment type="subunit">
    <text evidence="3 8">Homodimer and heterodimers.</text>
</comment>
<name>A0A8X8ZR61_SALSN</name>